<evidence type="ECO:0000313" key="2">
    <source>
        <dbReference type="Proteomes" id="UP001498476"/>
    </source>
</evidence>
<comment type="caution">
    <text evidence="1">The sequence shown here is derived from an EMBL/GenBank/DDBJ whole genome shotgun (WGS) entry which is preliminary data.</text>
</comment>
<reference evidence="1 2" key="1">
    <citation type="journal article" date="2025" name="Microbiol. Resour. Announc.">
        <title>Draft genome sequences for Neonectria magnoliae and Neonectria punicea, canker pathogens of Liriodendron tulipifera and Acer saccharum in West Virginia.</title>
        <authorList>
            <person name="Petronek H.M."/>
            <person name="Kasson M.T."/>
            <person name="Metheny A.M."/>
            <person name="Stauder C.M."/>
            <person name="Lovett B."/>
            <person name="Lynch S.C."/>
            <person name="Garnas J.R."/>
            <person name="Kasson L.R."/>
            <person name="Stajich J.E."/>
        </authorList>
    </citation>
    <scope>NUCLEOTIDE SEQUENCE [LARGE SCALE GENOMIC DNA]</scope>
    <source>
        <strain evidence="1 2">NRRL 64653</strain>
    </source>
</reference>
<name>A0ABR1HEW6_9HYPO</name>
<evidence type="ECO:0000313" key="1">
    <source>
        <dbReference type="EMBL" id="KAK7419389.1"/>
    </source>
</evidence>
<organism evidence="1 2">
    <name type="scientific">Neonectria punicea</name>
    <dbReference type="NCBI Taxonomy" id="979145"/>
    <lineage>
        <taxon>Eukaryota</taxon>
        <taxon>Fungi</taxon>
        <taxon>Dikarya</taxon>
        <taxon>Ascomycota</taxon>
        <taxon>Pezizomycotina</taxon>
        <taxon>Sordariomycetes</taxon>
        <taxon>Hypocreomycetidae</taxon>
        <taxon>Hypocreales</taxon>
        <taxon>Nectriaceae</taxon>
        <taxon>Neonectria</taxon>
    </lineage>
</organism>
<dbReference type="Proteomes" id="UP001498476">
    <property type="component" value="Unassembled WGS sequence"/>
</dbReference>
<proteinExistence type="predicted"/>
<sequence>MDLDALSKEESQAIAHWEIYGQRGQRPPHRAAPWHWKNHPFVRPASDTWQVLMDPDQVAILLLGFVPVPIENLTPPPEHFVPGETLTTHTMTGATNEENPPPTEDRWFVYSEGPNYKGEVRVHMYQSLSGYKQVELLIDAGFEARGIRDEIASIREITWETDPRRALKGMNSETAKEVAREVSERVLNVLLDPRDTYAVFEKLSNNQSSDR</sequence>
<gene>
    <name evidence="1" type="ORF">QQX98_003341</name>
</gene>
<accession>A0ABR1HEW6</accession>
<protein>
    <submittedName>
        <fullName evidence="1">Uncharacterized protein</fullName>
    </submittedName>
</protein>
<keyword evidence="2" id="KW-1185">Reference proteome</keyword>
<dbReference type="EMBL" id="JAZAVJ010000038">
    <property type="protein sequence ID" value="KAK7419389.1"/>
    <property type="molecule type" value="Genomic_DNA"/>
</dbReference>